<dbReference type="GO" id="GO:0017000">
    <property type="term" value="P:antibiotic biosynthetic process"/>
    <property type="evidence" value="ECO:0007669"/>
    <property type="project" value="UniProtKB-ARBA"/>
</dbReference>
<sequence>MANQRKSHVFRVTGLSKERPDGDLKTALQEVLDDSFTDAERSQIKAEITIVPSCYESDTQRAALVQFRGGVPQFLSELRMNLFGDWQIEMGDNDINFDCHFFGFTQLYAPDDNEPVVADIIAIAGLDGQAYGSWQGRGNLGRMWLRDFLSKDLPQCRTMIYGYNSKLSSHGVDTILDYGRELMEKIKKAWNTKELEQRPLIFIAHSFGGVILADCLVRAIQTTEGDHPAIASLYKATYDMLLFAIPHARRKNQSALGSVPIVSAVIRCEEIAGIAKESANKHKGIKLPSLFFQNWHDQR</sequence>
<keyword evidence="5" id="KW-0496">Mitochondrion</keyword>
<evidence type="ECO:0000256" key="5">
    <source>
        <dbReference type="ARBA" id="ARBA00023128"/>
    </source>
</evidence>
<keyword evidence="6" id="KW-0472">Membrane</keyword>
<dbReference type="EMBL" id="MDYL01000022">
    <property type="protein sequence ID" value="OQD70555.1"/>
    <property type="molecule type" value="Genomic_DNA"/>
</dbReference>
<dbReference type="PANTHER" id="PTHR48182">
    <property type="entry name" value="PROTEIN SERAC1"/>
    <property type="match status" value="1"/>
</dbReference>
<evidence type="ECO:0000313" key="8">
    <source>
        <dbReference type="Proteomes" id="UP000191522"/>
    </source>
</evidence>
<dbReference type="AlphaFoldDB" id="A0A1V6P0T2"/>
<evidence type="ECO:0000313" key="7">
    <source>
        <dbReference type="EMBL" id="OQD70555.1"/>
    </source>
</evidence>
<dbReference type="OrthoDB" id="1658288at2759"/>
<comment type="subcellular location">
    <subcellularLocation>
        <location evidence="2">Endoplasmic reticulum</location>
    </subcellularLocation>
    <subcellularLocation>
        <location evidence="3">Membrane</location>
    </subcellularLocation>
    <subcellularLocation>
        <location evidence="1">Mitochondrion</location>
    </subcellularLocation>
</comment>
<protein>
    <recommendedName>
        <fullName evidence="9">DUF676 domain-containing protein</fullName>
    </recommendedName>
</protein>
<reference evidence="8" key="1">
    <citation type="journal article" date="2017" name="Nat. Microbiol.">
        <title>Global analysis of biosynthetic gene clusters reveals vast potential of secondary metabolite production in Penicillium species.</title>
        <authorList>
            <person name="Nielsen J.C."/>
            <person name="Grijseels S."/>
            <person name="Prigent S."/>
            <person name="Ji B."/>
            <person name="Dainat J."/>
            <person name="Nielsen K.F."/>
            <person name="Frisvad J.C."/>
            <person name="Workman M."/>
            <person name="Nielsen J."/>
        </authorList>
    </citation>
    <scope>NUCLEOTIDE SEQUENCE [LARGE SCALE GENOMIC DNA]</scope>
    <source>
        <strain evidence="8">IBT 11843</strain>
    </source>
</reference>
<dbReference type="SUPFAM" id="SSF53474">
    <property type="entry name" value="alpha/beta-Hydrolases"/>
    <property type="match status" value="1"/>
</dbReference>
<evidence type="ECO:0000256" key="6">
    <source>
        <dbReference type="ARBA" id="ARBA00023136"/>
    </source>
</evidence>
<comment type="caution">
    <text evidence="7">The sequence shown here is derived from an EMBL/GenBank/DDBJ whole genome shotgun (WGS) entry which is preliminary data.</text>
</comment>
<evidence type="ECO:0000256" key="1">
    <source>
        <dbReference type="ARBA" id="ARBA00004173"/>
    </source>
</evidence>
<dbReference type="InterPro" id="IPR052374">
    <property type="entry name" value="SERAC1"/>
</dbReference>
<dbReference type="PANTHER" id="PTHR48182:SF2">
    <property type="entry name" value="PROTEIN SERAC1"/>
    <property type="match status" value="1"/>
</dbReference>
<dbReference type="GO" id="GO:0016020">
    <property type="term" value="C:membrane"/>
    <property type="evidence" value="ECO:0007669"/>
    <property type="project" value="UniProtKB-SubCell"/>
</dbReference>
<keyword evidence="8" id="KW-1185">Reference proteome</keyword>
<dbReference type="GO" id="GO:0005783">
    <property type="term" value="C:endoplasmic reticulum"/>
    <property type="evidence" value="ECO:0007669"/>
    <property type="project" value="UniProtKB-SubCell"/>
</dbReference>
<accession>A0A1V6P0T2</accession>
<evidence type="ECO:0008006" key="9">
    <source>
        <dbReference type="Google" id="ProtNLM"/>
    </source>
</evidence>
<evidence type="ECO:0000256" key="4">
    <source>
        <dbReference type="ARBA" id="ARBA00022824"/>
    </source>
</evidence>
<dbReference type="Proteomes" id="UP000191522">
    <property type="component" value="Unassembled WGS sequence"/>
</dbReference>
<keyword evidence="4" id="KW-0256">Endoplasmic reticulum</keyword>
<evidence type="ECO:0000256" key="2">
    <source>
        <dbReference type="ARBA" id="ARBA00004240"/>
    </source>
</evidence>
<organism evidence="7 8">
    <name type="scientific">Penicillium decumbens</name>
    <dbReference type="NCBI Taxonomy" id="69771"/>
    <lineage>
        <taxon>Eukaryota</taxon>
        <taxon>Fungi</taxon>
        <taxon>Dikarya</taxon>
        <taxon>Ascomycota</taxon>
        <taxon>Pezizomycotina</taxon>
        <taxon>Eurotiomycetes</taxon>
        <taxon>Eurotiomycetidae</taxon>
        <taxon>Eurotiales</taxon>
        <taxon>Aspergillaceae</taxon>
        <taxon>Penicillium</taxon>
    </lineage>
</organism>
<gene>
    <name evidence="7" type="ORF">PENDEC_c022G00030</name>
</gene>
<dbReference type="OMA" id="LANHAYG"/>
<dbReference type="GO" id="GO:0005739">
    <property type="term" value="C:mitochondrion"/>
    <property type="evidence" value="ECO:0007669"/>
    <property type="project" value="UniProtKB-SubCell"/>
</dbReference>
<evidence type="ECO:0000256" key="3">
    <source>
        <dbReference type="ARBA" id="ARBA00004370"/>
    </source>
</evidence>
<dbReference type="GO" id="GO:0072330">
    <property type="term" value="P:monocarboxylic acid biosynthetic process"/>
    <property type="evidence" value="ECO:0007669"/>
    <property type="project" value="UniProtKB-ARBA"/>
</dbReference>
<name>A0A1V6P0T2_PENDC</name>
<dbReference type="InterPro" id="IPR029058">
    <property type="entry name" value="AB_hydrolase_fold"/>
</dbReference>
<proteinExistence type="predicted"/>